<dbReference type="GO" id="GO:0001817">
    <property type="term" value="P:regulation of cytokine production"/>
    <property type="evidence" value="ECO:0007669"/>
    <property type="project" value="TreeGrafter"/>
</dbReference>
<dbReference type="InterPro" id="IPR036179">
    <property type="entry name" value="Ig-like_dom_sf"/>
</dbReference>
<dbReference type="PROSITE" id="PS50835">
    <property type="entry name" value="IG_LIKE"/>
    <property type="match status" value="2"/>
</dbReference>
<evidence type="ECO:0000256" key="1">
    <source>
        <dbReference type="ARBA" id="ARBA00004370"/>
    </source>
</evidence>
<evidence type="ECO:0000256" key="3">
    <source>
        <dbReference type="ARBA" id="ARBA00023319"/>
    </source>
</evidence>
<dbReference type="Proteomes" id="UP000694389">
    <property type="component" value="Unassembled WGS sequence"/>
</dbReference>
<dbReference type="Gene3D" id="2.60.40.10">
    <property type="entry name" value="Immunoglobulins"/>
    <property type="match status" value="2"/>
</dbReference>
<proteinExistence type="predicted"/>
<feature type="signal peptide" evidence="5">
    <location>
        <begin position="1"/>
        <end position="28"/>
    </location>
</feature>
<dbReference type="GeneTree" id="ENSGT01030000235070"/>
<feature type="transmembrane region" description="Helical" evidence="4">
    <location>
        <begin position="239"/>
        <end position="260"/>
    </location>
</feature>
<dbReference type="SMART" id="SM00409">
    <property type="entry name" value="IG"/>
    <property type="match status" value="2"/>
</dbReference>
<gene>
    <name evidence="7" type="primary">LOC127371752</name>
</gene>
<dbReference type="AlphaFoldDB" id="A0A8P4K6L2"/>
<protein>
    <recommendedName>
        <fullName evidence="6">Ig-like domain-containing protein</fullName>
    </recommendedName>
</protein>
<evidence type="ECO:0000256" key="5">
    <source>
        <dbReference type="SAM" id="SignalP"/>
    </source>
</evidence>
<keyword evidence="4" id="KW-1133">Transmembrane helix</keyword>
<dbReference type="InterPro" id="IPR007110">
    <property type="entry name" value="Ig-like_dom"/>
</dbReference>
<keyword evidence="3" id="KW-0393">Immunoglobulin domain</keyword>
<dbReference type="Pfam" id="PF07686">
    <property type="entry name" value="V-set"/>
    <property type="match status" value="1"/>
</dbReference>
<organism evidence="7 8">
    <name type="scientific">Dicentrarchus labrax</name>
    <name type="common">European seabass</name>
    <name type="synonym">Morone labrax</name>
    <dbReference type="NCBI Taxonomy" id="13489"/>
    <lineage>
        <taxon>Eukaryota</taxon>
        <taxon>Metazoa</taxon>
        <taxon>Chordata</taxon>
        <taxon>Craniata</taxon>
        <taxon>Vertebrata</taxon>
        <taxon>Euteleostomi</taxon>
        <taxon>Actinopterygii</taxon>
        <taxon>Neopterygii</taxon>
        <taxon>Teleostei</taxon>
        <taxon>Neoteleostei</taxon>
        <taxon>Acanthomorphata</taxon>
        <taxon>Eupercaria</taxon>
        <taxon>Moronidae</taxon>
        <taxon>Dicentrarchus</taxon>
    </lineage>
</organism>
<feature type="domain" description="Ig-like" evidence="6">
    <location>
        <begin position="13"/>
        <end position="123"/>
    </location>
</feature>
<evidence type="ECO:0000313" key="8">
    <source>
        <dbReference type="Proteomes" id="UP000694389"/>
    </source>
</evidence>
<name>A0A8P4K6L2_DICLA</name>
<evidence type="ECO:0000259" key="6">
    <source>
        <dbReference type="PROSITE" id="PS50835"/>
    </source>
</evidence>
<dbReference type="RefSeq" id="XP_051270746.1">
    <property type="nucleotide sequence ID" value="XM_051414786.1"/>
</dbReference>
<dbReference type="InterPro" id="IPR013106">
    <property type="entry name" value="Ig_V-set"/>
</dbReference>
<dbReference type="InterPro" id="IPR053896">
    <property type="entry name" value="BTN3A2-like_Ig-C"/>
</dbReference>
<dbReference type="GO" id="GO:0050852">
    <property type="term" value="P:T cell receptor signaling pathway"/>
    <property type="evidence" value="ECO:0007669"/>
    <property type="project" value="TreeGrafter"/>
</dbReference>
<evidence type="ECO:0000256" key="2">
    <source>
        <dbReference type="ARBA" id="ARBA00023136"/>
    </source>
</evidence>
<dbReference type="InterPro" id="IPR003599">
    <property type="entry name" value="Ig_sub"/>
</dbReference>
<keyword evidence="4" id="KW-0812">Transmembrane</keyword>
<keyword evidence="2 4" id="KW-0472">Membrane</keyword>
<dbReference type="GeneID" id="127371752"/>
<sequence>MFHPQRKTMDLLPLVCLCLLTWSAGTAADHSPVVVKVEQGSYVILPCSLSTQQSITFEHFEWKKDGQKDVFFYDGGKHSNNDHKGQDEQFKCRVSHFEDQLKNGNASIKINNTKISDSGNYTCDFPDLQPRQTFYIKLVVFGAAAKPSVRVVKTDDGVQLQCEVEGVSPQPKVEWKDSAGNILPAKEPQVTERGGSYNVILQATVTKADNFTCVVTQNDINHQISAETVAAPLNESTGWIVGAVFITLIVVGVILAVLVWKGCIKLNFKKGSCQQSTL</sequence>
<dbReference type="PANTHER" id="PTHR24100:SF151">
    <property type="entry name" value="ICOS LIGAND"/>
    <property type="match status" value="1"/>
</dbReference>
<dbReference type="GO" id="GO:0009897">
    <property type="term" value="C:external side of plasma membrane"/>
    <property type="evidence" value="ECO:0007669"/>
    <property type="project" value="TreeGrafter"/>
</dbReference>
<dbReference type="Ensembl" id="ENSDLAT00005086402.1">
    <property type="protein sequence ID" value="ENSDLAP00005071540.1"/>
    <property type="gene ID" value="ENSDLAG00005033379.1"/>
</dbReference>
<evidence type="ECO:0000256" key="4">
    <source>
        <dbReference type="SAM" id="Phobius"/>
    </source>
</evidence>
<comment type="subcellular location">
    <subcellularLocation>
        <location evidence="1">Membrane</location>
    </subcellularLocation>
</comment>
<dbReference type="Pfam" id="PF22705">
    <property type="entry name" value="C2-set_3"/>
    <property type="match status" value="1"/>
</dbReference>
<dbReference type="CDD" id="cd00096">
    <property type="entry name" value="Ig"/>
    <property type="match status" value="1"/>
</dbReference>
<keyword evidence="8" id="KW-1185">Reference proteome</keyword>
<dbReference type="SUPFAM" id="SSF48726">
    <property type="entry name" value="Immunoglobulin"/>
    <property type="match status" value="2"/>
</dbReference>
<dbReference type="InterPro" id="IPR013783">
    <property type="entry name" value="Ig-like_fold"/>
</dbReference>
<feature type="chain" id="PRO_5035903167" description="Ig-like domain-containing protein" evidence="5">
    <location>
        <begin position="29"/>
        <end position="278"/>
    </location>
</feature>
<reference evidence="7" key="1">
    <citation type="submission" date="2025-08" db="UniProtKB">
        <authorList>
            <consortium name="Ensembl"/>
        </authorList>
    </citation>
    <scope>IDENTIFICATION</scope>
</reference>
<keyword evidence="5" id="KW-0732">Signal</keyword>
<evidence type="ECO:0000313" key="7">
    <source>
        <dbReference type="Ensembl" id="ENSDLAP00005071540.1"/>
    </source>
</evidence>
<dbReference type="OrthoDB" id="9049620at2759"/>
<dbReference type="InterPro" id="IPR050504">
    <property type="entry name" value="IgSF_BTN/MOG"/>
</dbReference>
<feature type="domain" description="Ig-like" evidence="6">
    <location>
        <begin position="147"/>
        <end position="230"/>
    </location>
</feature>
<dbReference type="PANTHER" id="PTHR24100">
    <property type="entry name" value="BUTYROPHILIN"/>
    <property type="match status" value="1"/>
</dbReference>
<reference evidence="7" key="2">
    <citation type="submission" date="2025-09" db="UniProtKB">
        <authorList>
            <consortium name="Ensembl"/>
        </authorList>
    </citation>
    <scope>IDENTIFICATION</scope>
</reference>
<accession>A0A8P4K6L2</accession>
<dbReference type="GO" id="GO:0005102">
    <property type="term" value="F:signaling receptor binding"/>
    <property type="evidence" value="ECO:0007669"/>
    <property type="project" value="TreeGrafter"/>
</dbReference>